<protein>
    <recommendedName>
        <fullName evidence="4 9">Trigger factor</fullName>
        <shortName evidence="9">TF</shortName>
        <ecNumber evidence="3 9">5.2.1.8</ecNumber>
    </recommendedName>
    <alternativeName>
        <fullName evidence="8 9">PPIase</fullName>
    </alternativeName>
</protein>
<accession>A0A7V4WWE5</accession>
<dbReference type="EMBL" id="DRQG01000153">
    <property type="protein sequence ID" value="HGY57319.1"/>
    <property type="molecule type" value="Genomic_DNA"/>
</dbReference>
<dbReference type="InterPro" id="IPR008880">
    <property type="entry name" value="Trigger_fac_C"/>
</dbReference>
<reference evidence="12" key="1">
    <citation type="journal article" date="2020" name="mSystems">
        <title>Genome- and Community-Level Interaction Insights into Carbon Utilization and Element Cycling Functions of Hydrothermarchaeota in Hydrothermal Sediment.</title>
        <authorList>
            <person name="Zhou Z."/>
            <person name="Liu Y."/>
            <person name="Xu W."/>
            <person name="Pan J."/>
            <person name="Luo Z.H."/>
            <person name="Li M."/>
        </authorList>
    </citation>
    <scope>NUCLEOTIDE SEQUENCE [LARGE SCALE GENOMIC DNA]</scope>
    <source>
        <strain evidence="12">HyVt-577</strain>
    </source>
</reference>
<keyword evidence="9" id="KW-0131">Cell cycle</keyword>
<keyword evidence="9" id="KW-0963">Cytoplasm</keyword>
<dbReference type="InterPro" id="IPR005215">
    <property type="entry name" value="Trig_fac"/>
</dbReference>
<keyword evidence="7 9" id="KW-0413">Isomerase</keyword>
<dbReference type="AlphaFoldDB" id="A0A7V4WWE5"/>
<dbReference type="GO" id="GO:0051301">
    <property type="term" value="P:cell division"/>
    <property type="evidence" value="ECO:0007669"/>
    <property type="project" value="UniProtKB-KW"/>
</dbReference>
<dbReference type="InterPro" id="IPR027304">
    <property type="entry name" value="Trigger_fact/SurA_dom_sf"/>
</dbReference>
<feature type="domain" description="Trigger factor C-terminal" evidence="11">
    <location>
        <begin position="264"/>
        <end position="406"/>
    </location>
</feature>
<dbReference type="SUPFAM" id="SSF102735">
    <property type="entry name" value="Trigger factor ribosome-binding domain"/>
    <property type="match status" value="1"/>
</dbReference>
<evidence type="ECO:0000256" key="9">
    <source>
        <dbReference type="HAMAP-Rule" id="MF_00303"/>
    </source>
</evidence>
<evidence type="ECO:0000256" key="5">
    <source>
        <dbReference type="ARBA" id="ARBA00023110"/>
    </source>
</evidence>
<comment type="function">
    <text evidence="9">Involved in protein export. Acts as a chaperone by maintaining the newly synthesized protein in an open conformation. Functions as a peptidyl-prolyl cis-trans isomerase.</text>
</comment>
<dbReference type="InterPro" id="IPR008881">
    <property type="entry name" value="Trigger_fac_ribosome-bd_bac"/>
</dbReference>
<dbReference type="Gene3D" id="1.10.3120.10">
    <property type="entry name" value="Trigger factor, C-terminal domain"/>
    <property type="match status" value="1"/>
</dbReference>
<organism evidence="12">
    <name type="scientific">Caldithrix abyssi</name>
    <dbReference type="NCBI Taxonomy" id="187145"/>
    <lineage>
        <taxon>Bacteria</taxon>
        <taxon>Pseudomonadati</taxon>
        <taxon>Calditrichota</taxon>
        <taxon>Calditrichia</taxon>
        <taxon>Calditrichales</taxon>
        <taxon>Calditrichaceae</taxon>
        <taxon>Caldithrix</taxon>
    </lineage>
</organism>
<keyword evidence="5 9" id="KW-0697">Rotamase</keyword>
<dbReference type="GO" id="GO:0003755">
    <property type="term" value="F:peptidyl-prolyl cis-trans isomerase activity"/>
    <property type="evidence" value="ECO:0007669"/>
    <property type="project" value="UniProtKB-UniRule"/>
</dbReference>
<dbReference type="Gene3D" id="3.30.70.1050">
    <property type="entry name" value="Trigger factor ribosome-binding domain"/>
    <property type="match status" value="1"/>
</dbReference>
<dbReference type="GO" id="GO:0015031">
    <property type="term" value="P:protein transport"/>
    <property type="evidence" value="ECO:0007669"/>
    <property type="project" value="UniProtKB-UniRule"/>
</dbReference>
<dbReference type="EC" id="5.2.1.8" evidence="3 9"/>
<keyword evidence="9" id="KW-0132">Cell division</keyword>
<evidence type="ECO:0000256" key="4">
    <source>
        <dbReference type="ARBA" id="ARBA00016902"/>
    </source>
</evidence>
<feature type="domain" description="Trigger factor ribosome-binding bacterial" evidence="10">
    <location>
        <begin position="4"/>
        <end position="145"/>
    </location>
</feature>
<dbReference type="GO" id="GO:0006457">
    <property type="term" value="P:protein folding"/>
    <property type="evidence" value="ECO:0007669"/>
    <property type="project" value="UniProtKB-UniRule"/>
</dbReference>
<evidence type="ECO:0000256" key="1">
    <source>
        <dbReference type="ARBA" id="ARBA00000971"/>
    </source>
</evidence>
<dbReference type="InterPro" id="IPR037041">
    <property type="entry name" value="Trigger_fac_C_sf"/>
</dbReference>
<evidence type="ECO:0000256" key="7">
    <source>
        <dbReference type="ARBA" id="ARBA00023235"/>
    </source>
</evidence>
<evidence type="ECO:0000259" key="11">
    <source>
        <dbReference type="Pfam" id="PF05698"/>
    </source>
</evidence>
<dbReference type="Pfam" id="PF05697">
    <property type="entry name" value="Trigger_N"/>
    <property type="match status" value="1"/>
</dbReference>
<proteinExistence type="inferred from homology"/>
<comment type="caution">
    <text evidence="12">The sequence shown here is derived from an EMBL/GenBank/DDBJ whole genome shotgun (WGS) entry which is preliminary data.</text>
</comment>
<name>A0A7V4WWE5_CALAY</name>
<dbReference type="HAMAP" id="MF_00303">
    <property type="entry name" value="Trigger_factor_Tig"/>
    <property type="match status" value="1"/>
</dbReference>
<comment type="subcellular location">
    <subcellularLocation>
        <location evidence="9">Cytoplasm</location>
    </subcellularLocation>
    <text evidence="9">About half TF is bound to the ribosome near the polypeptide exit tunnel while the other half is free in the cytoplasm.</text>
</comment>
<gene>
    <name evidence="9 12" type="primary">tig</name>
    <name evidence="12" type="ORF">ENK44_16545</name>
</gene>
<dbReference type="SUPFAM" id="SSF109998">
    <property type="entry name" value="Triger factor/SurA peptide-binding domain-like"/>
    <property type="match status" value="1"/>
</dbReference>
<comment type="catalytic activity">
    <reaction evidence="1 9">
        <text>[protein]-peptidylproline (omega=180) = [protein]-peptidylproline (omega=0)</text>
        <dbReference type="Rhea" id="RHEA:16237"/>
        <dbReference type="Rhea" id="RHEA-COMP:10747"/>
        <dbReference type="Rhea" id="RHEA-COMP:10748"/>
        <dbReference type="ChEBI" id="CHEBI:83833"/>
        <dbReference type="ChEBI" id="CHEBI:83834"/>
        <dbReference type="EC" id="5.2.1.8"/>
    </reaction>
</comment>
<dbReference type="InterPro" id="IPR046357">
    <property type="entry name" value="PPIase_dom_sf"/>
</dbReference>
<sequence length="419" mass="49311">MITTEIKNLSTCRKELNITLPKEELEPIREQQIKRIQKEIQIPGFRKGKAPKQFIKKQYGQLIEAYMLEAAAEESFKQALAEHDIAVVDQPEAKKIEFNEDGDLVSVIEVDTYPDIELKKITGLELTRDKYVITDKIVDETIERMRREKAEIRTVDGQVEENHLVYFDMQQLDESGVPIVGKKYNDLKVKVGEGRFDPELEKQLIGLKTGDEKQIVKEYPADFPQKEFAGKKEYFKVSIKKIQEEILPELNDEFVAEVDENLKTVDELKAEVRKRLELEYKMESENRFAADLTQALLEANPFDVPEALIQNYLNHIVEDVKRRDPKLKEEDIRQHYRHEAEFNVKWFYLKDKIAREQNIKVEDEDVNKFLNELKDEKVRELYEKNPVLLDRVKEDILNRKIVDYIVNNSKVKENEIKLD</sequence>
<keyword evidence="6 9" id="KW-0143">Chaperone</keyword>
<comment type="domain">
    <text evidence="9">Consists of 3 domains; the N-terminus binds the ribosome, the middle domain has PPIase activity, while the C-terminus has intrinsic chaperone activity on its own.</text>
</comment>
<dbReference type="SUPFAM" id="SSF54534">
    <property type="entry name" value="FKBP-like"/>
    <property type="match status" value="1"/>
</dbReference>
<dbReference type="Proteomes" id="UP000885779">
    <property type="component" value="Unassembled WGS sequence"/>
</dbReference>
<evidence type="ECO:0000256" key="6">
    <source>
        <dbReference type="ARBA" id="ARBA00023186"/>
    </source>
</evidence>
<evidence type="ECO:0000256" key="2">
    <source>
        <dbReference type="ARBA" id="ARBA00005464"/>
    </source>
</evidence>
<dbReference type="PIRSF" id="PIRSF003095">
    <property type="entry name" value="Trigger_factor"/>
    <property type="match status" value="1"/>
</dbReference>
<dbReference type="Gene3D" id="3.10.50.40">
    <property type="match status" value="1"/>
</dbReference>
<dbReference type="InterPro" id="IPR036611">
    <property type="entry name" value="Trigger_fac_ribosome-bd_sf"/>
</dbReference>
<comment type="similarity">
    <text evidence="2 9">Belongs to the FKBP-type PPIase family. Tig subfamily.</text>
</comment>
<dbReference type="GO" id="GO:0005737">
    <property type="term" value="C:cytoplasm"/>
    <property type="evidence" value="ECO:0007669"/>
    <property type="project" value="UniProtKB-SubCell"/>
</dbReference>
<dbReference type="NCBIfam" id="TIGR00115">
    <property type="entry name" value="tig"/>
    <property type="match status" value="1"/>
</dbReference>
<evidence type="ECO:0000313" key="12">
    <source>
        <dbReference type="EMBL" id="HGY57319.1"/>
    </source>
</evidence>
<evidence type="ECO:0000259" key="10">
    <source>
        <dbReference type="Pfam" id="PF05697"/>
    </source>
</evidence>
<evidence type="ECO:0000256" key="8">
    <source>
        <dbReference type="ARBA" id="ARBA00029986"/>
    </source>
</evidence>
<dbReference type="Pfam" id="PF05698">
    <property type="entry name" value="Trigger_C"/>
    <property type="match status" value="1"/>
</dbReference>
<evidence type="ECO:0000256" key="3">
    <source>
        <dbReference type="ARBA" id="ARBA00013194"/>
    </source>
</evidence>